<keyword evidence="8" id="KW-1185">Reference proteome</keyword>
<evidence type="ECO:0000256" key="3">
    <source>
        <dbReference type="ARBA" id="ARBA00023157"/>
    </source>
</evidence>
<dbReference type="SMART" id="SM01419">
    <property type="entry name" value="Thiol-ester_cl"/>
    <property type="match status" value="1"/>
</dbReference>
<evidence type="ECO:0000256" key="4">
    <source>
        <dbReference type="SAM" id="SignalP"/>
    </source>
</evidence>
<dbReference type="SMART" id="SM01360">
    <property type="entry name" value="A2M"/>
    <property type="match status" value="1"/>
</dbReference>
<accession>A0AAJ7TC91</accession>
<dbReference type="Pfam" id="PF07677">
    <property type="entry name" value="A2M_recep"/>
    <property type="match status" value="1"/>
</dbReference>
<dbReference type="InterPro" id="IPR013783">
    <property type="entry name" value="Ig-like_fold"/>
</dbReference>
<dbReference type="InterPro" id="IPR011625">
    <property type="entry name" value="A2M_N_BRD"/>
</dbReference>
<dbReference type="KEGG" id="pmrn:116945123"/>
<evidence type="ECO:0000313" key="8">
    <source>
        <dbReference type="Proteomes" id="UP001318040"/>
    </source>
</evidence>
<dbReference type="Gene3D" id="1.50.10.20">
    <property type="match status" value="1"/>
</dbReference>
<organism evidence="8 9">
    <name type="scientific">Petromyzon marinus</name>
    <name type="common">Sea lamprey</name>
    <dbReference type="NCBI Taxonomy" id="7757"/>
    <lineage>
        <taxon>Eukaryota</taxon>
        <taxon>Metazoa</taxon>
        <taxon>Chordata</taxon>
        <taxon>Craniata</taxon>
        <taxon>Vertebrata</taxon>
        <taxon>Cyclostomata</taxon>
        <taxon>Hyperoartia</taxon>
        <taxon>Petromyzontiformes</taxon>
        <taxon>Petromyzontidae</taxon>
        <taxon>Petromyzon</taxon>
    </lineage>
</organism>
<dbReference type="InterPro" id="IPR011626">
    <property type="entry name" value="Alpha-macroglobulin_TED"/>
</dbReference>
<sequence length="1410" mass="154222">MRLFFLLTLSVAVANGSYFVTYPRKWSSGDFTMAVSLLWINGSETQADVTLQLQPNGIRKELSGLRVGSTRKVTFSEAEILTGNTRRYDITITGKADGRELFFTQLRRNVAPRDVGILVQLNRLVYAPGDEVHFNVIGVYRNLLPYHGSFNVSVWNPVGLLVQSWKDVQAKNGAISLHFPLSVLAEKNRWRIHVEAERFQTVTQFTVNNNSRRTSELIVELPSYFSLDGSDDASVTITAWSRGQPRQGIAQVTVGTFFSDASIRMNVTLQISGTTNVIIRRNDILTLLNNYQWNQEGRRAFYVTVEVKDDQTARTVSHTDTIRLVQHRVKLTNVKSSQLKPGLHYHQEIWVSLADDQPLTAQDLGTKLMVTVTQASSLMPRNGCKLLNQSLNDQRFQRNYMVPASGVVSVDVPTSRDSIVLFVEARFGEVEFCHSVYMNMNFRLGLSLDFTANQSVARVGMPVPFTVETLDNITEVSYQVVSRGQLVEAGTAAMPRFLLTPSRAWGPVAHVIAYYTDSSNMIVHDMVSLPVLGYLLNEVTVTWSKATAMPGDNVSLEVRASDPGSFVGVAVSPYSTDGRASNLDMENTVIYQLDSDLQNWMHVKFEAAGLEYLLDGDLQGWGIDHLAQMGEVEQMGEMAPQPDVQVSNSEFWLWQTGILGPNRRSTFTDTVPGINTVWEGYALSMSNTNGLGLAKTGTQLKVFSPLHISMNVPEVAILGEEFIVVATVFNNQETGAAEVVATLQESDANFTVLFPSAGTVANQRGLVVPAGELRTASFAVSLLVVGEVSFTVVVSYQGINYTVTARVVVKFPGFPQTHSQSAMIILSPTNATFNFLFVFPFNFVDGSGTAIIYIYSSIMGPSIVGLENLLQMPCGCGEQTMIYLAPGIYIRIYLELTMQITISVREKSQNYMTSGYQRELTFARNDGSFSAFGNRDSVGSTWLTAFVLRSLMQARRYISVDEQVVFRARNFLLGALLPSGKFVERGNVIHKELQGGSAGAISLTAYTLLAFLEDPTANTATYVRSVQFLEANVTGGGAATNLPLALTAYALALANSSHAGAALALLNARATEKDGLKFWEDTTSGQLQYSWQPSAVTIEATAYALLAHLHQGKVIEGTPIMKWLSQQRNHLGGYSSTQDTVVALQALSEFTVASSMQAAGAVTVSAPGLGVPRTFQLTGTSVMERHSIEIPPRPNMNVTLSTNGSATIIAQLNVFYNVHPAVARRSARAAAPVPSFELVVGLDDRHANGSIGEMMQLKVCTSWKGDGESGMALMEVNLLSGFVAAKDQIVMISNLKLVEESPGKLYLYLVKLTGSQTCVFIPHYRVAFVAKAKEGSVAISDYYEPRRRVERVYSSAPLSTLELCSLCGPDCARCKSNVKGGGDSAVVPLLPRTVLWVAVLTTLGQAWLGL</sequence>
<dbReference type="Proteomes" id="UP001318040">
    <property type="component" value="Chromosome 23"/>
</dbReference>
<dbReference type="Gene3D" id="2.20.130.20">
    <property type="match status" value="1"/>
</dbReference>
<dbReference type="PANTHER" id="PTHR11412">
    <property type="entry name" value="MACROGLOBULIN / COMPLEMENT"/>
    <property type="match status" value="1"/>
</dbReference>
<keyword evidence="2" id="KW-0882">Thioester bond</keyword>
<dbReference type="Gene3D" id="2.60.120.1540">
    <property type="match status" value="1"/>
</dbReference>
<dbReference type="GO" id="GO:0005615">
    <property type="term" value="C:extracellular space"/>
    <property type="evidence" value="ECO:0007669"/>
    <property type="project" value="InterPro"/>
</dbReference>
<evidence type="ECO:0000259" key="5">
    <source>
        <dbReference type="SMART" id="SM01359"/>
    </source>
</evidence>
<dbReference type="SUPFAM" id="SSF48239">
    <property type="entry name" value="Terpenoid cyclases/Protein prenyltransferases"/>
    <property type="match status" value="1"/>
</dbReference>
<feature type="signal peptide" evidence="4">
    <location>
        <begin position="1"/>
        <end position="16"/>
    </location>
</feature>
<proteinExistence type="predicted"/>
<keyword evidence="1 4" id="KW-0732">Signal</keyword>
<evidence type="ECO:0000259" key="7">
    <source>
        <dbReference type="SMART" id="SM01361"/>
    </source>
</evidence>
<dbReference type="SMART" id="SM01361">
    <property type="entry name" value="A2M_recep"/>
    <property type="match status" value="1"/>
</dbReference>
<evidence type="ECO:0000256" key="2">
    <source>
        <dbReference type="ARBA" id="ARBA00022966"/>
    </source>
</evidence>
<evidence type="ECO:0000313" key="9">
    <source>
        <dbReference type="RefSeq" id="XP_032815154.1"/>
    </source>
</evidence>
<feature type="domain" description="Alpha-macroglobulin receptor-binding" evidence="7">
    <location>
        <begin position="1269"/>
        <end position="1353"/>
    </location>
</feature>
<dbReference type="InterPro" id="IPR036595">
    <property type="entry name" value="A-macroglobulin_rcpt-bd_sf"/>
</dbReference>
<dbReference type="SUPFAM" id="SSF49410">
    <property type="entry name" value="Alpha-macroglobulin receptor domain"/>
    <property type="match status" value="1"/>
</dbReference>
<dbReference type="RefSeq" id="XP_032815154.1">
    <property type="nucleotide sequence ID" value="XM_032959263.1"/>
</dbReference>
<dbReference type="SMART" id="SM01359">
    <property type="entry name" value="A2M_N_2"/>
    <property type="match status" value="1"/>
</dbReference>
<reference evidence="9" key="1">
    <citation type="submission" date="2025-08" db="UniProtKB">
        <authorList>
            <consortium name="RefSeq"/>
        </authorList>
    </citation>
    <scope>IDENTIFICATION</scope>
    <source>
        <tissue evidence="9">Sperm</tissue>
    </source>
</reference>
<dbReference type="PANTHER" id="PTHR11412:SF136">
    <property type="entry name" value="CD109 ANTIGEN"/>
    <property type="match status" value="1"/>
</dbReference>
<protein>
    <submittedName>
        <fullName evidence="9">CD109 antigen-like</fullName>
    </submittedName>
</protein>
<evidence type="ECO:0000259" key="6">
    <source>
        <dbReference type="SMART" id="SM01360"/>
    </source>
</evidence>
<dbReference type="InterPro" id="IPR008930">
    <property type="entry name" value="Terpenoid_cyclase/PrenylTrfase"/>
</dbReference>
<feature type="domain" description="Alpha-2-macroglobulin bait region" evidence="5">
    <location>
        <begin position="448"/>
        <end position="579"/>
    </location>
</feature>
<gene>
    <name evidence="9" type="primary">LOC116945123</name>
</gene>
<dbReference type="Pfam" id="PF00207">
    <property type="entry name" value="A2M"/>
    <property type="match status" value="1"/>
</dbReference>
<dbReference type="Pfam" id="PF07678">
    <property type="entry name" value="TED_complement"/>
    <property type="match status" value="1"/>
</dbReference>
<dbReference type="InterPro" id="IPR047565">
    <property type="entry name" value="Alpha-macroglob_thiol-ester_cl"/>
</dbReference>
<dbReference type="Gene3D" id="2.60.40.690">
    <property type="entry name" value="Alpha-macroglobulin, receptor-binding domain"/>
    <property type="match status" value="1"/>
</dbReference>
<dbReference type="InterPro" id="IPR001599">
    <property type="entry name" value="Macroglobln_a2"/>
</dbReference>
<dbReference type="InterPro" id="IPR019742">
    <property type="entry name" value="MacrogloblnA2_CS"/>
</dbReference>
<dbReference type="InterPro" id="IPR009048">
    <property type="entry name" value="A-macroglobulin_rcpt-bd"/>
</dbReference>
<evidence type="ECO:0000256" key="1">
    <source>
        <dbReference type="ARBA" id="ARBA00022729"/>
    </source>
</evidence>
<dbReference type="GO" id="GO:0004866">
    <property type="term" value="F:endopeptidase inhibitor activity"/>
    <property type="evidence" value="ECO:0007669"/>
    <property type="project" value="InterPro"/>
</dbReference>
<keyword evidence="3" id="KW-1015">Disulfide bond</keyword>
<feature type="chain" id="PRO_5042534383" evidence="4">
    <location>
        <begin position="17"/>
        <end position="1410"/>
    </location>
</feature>
<name>A0AAJ7TC91_PETMA</name>
<dbReference type="PROSITE" id="PS00477">
    <property type="entry name" value="ALPHA_2_MACROGLOBULIN"/>
    <property type="match status" value="1"/>
</dbReference>
<feature type="domain" description="Alpha-2-macroglobulin" evidence="6">
    <location>
        <begin position="651"/>
        <end position="743"/>
    </location>
</feature>
<dbReference type="Gene3D" id="2.60.40.1930">
    <property type="match status" value="2"/>
</dbReference>
<dbReference type="Pfam" id="PF07703">
    <property type="entry name" value="A2M_BRD"/>
    <property type="match status" value="1"/>
</dbReference>
<dbReference type="InterPro" id="IPR050473">
    <property type="entry name" value="A2M/Complement_sys"/>
</dbReference>
<dbReference type="Gene3D" id="2.60.40.10">
    <property type="entry name" value="Immunoglobulins"/>
    <property type="match status" value="1"/>
</dbReference>